<dbReference type="GeneID" id="25918311"/>
<name>A0A0L0F0L1_9EUKA</name>
<organism evidence="2 3">
    <name type="scientific">Sphaeroforma arctica JP610</name>
    <dbReference type="NCBI Taxonomy" id="667725"/>
    <lineage>
        <taxon>Eukaryota</taxon>
        <taxon>Ichthyosporea</taxon>
        <taxon>Ichthyophonida</taxon>
        <taxon>Sphaeroforma</taxon>
    </lineage>
</organism>
<dbReference type="Proteomes" id="UP000054560">
    <property type="component" value="Unassembled WGS sequence"/>
</dbReference>
<proteinExistence type="predicted"/>
<feature type="non-terminal residue" evidence="2">
    <location>
        <position position="66"/>
    </location>
</feature>
<dbReference type="EMBL" id="KQ253779">
    <property type="protein sequence ID" value="KNC69678.1"/>
    <property type="molecule type" value="Genomic_DNA"/>
</dbReference>
<feature type="chain" id="PRO_5005537859" evidence="1">
    <location>
        <begin position="20"/>
        <end position="66"/>
    </location>
</feature>
<evidence type="ECO:0000313" key="2">
    <source>
        <dbReference type="EMBL" id="KNC69678.1"/>
    </source>
</evidence>
<feature type="signal peptide" evidence="1">
    <location>
        <begin position="1"/>
        <end position="19"/>
    </location>
</feature>
<evidence type="ECO:0000256" key="1">
    <source>
        <dbReference type="SAM" id="SignalP"/>
    </source>
</evidence>
<accession>A0A0L0F0L1</accession>
<dbReference type="RefSeq" id="XP_014143580.1">
    <property type="nucleotide sequence ID" value="XM_014288105.1"/>
</dbReference>
<sequence length="66" mass="7357">MDGCTRVMTSVYVFPLAVAQLPVLNPEVNDRPYLPHTAADKWRTVLEGFLAKYSQVIESDGDTQTT</sequence>
<keyword evidence="3" id="KW-1185">Reference proteome</keyword>
<protein>
    <submittedName>
        <fullName evidence="2">Uncharacterized protein</fullName>
    </submittedName>
</protein>
<reference evidence="2 3" key="1">
    <citation type="submission" date="2011-02" db="EMBL/GenBank/DDBJ databases">
        <title>The Genome Sequence of Sphaeroforma arctica JP610.</title>
        <authorList>
            <consortium name="The Broad Institute Genome Sequencing Platform"/>
            <person name="Russ C."/>
            <person name="Cuomo C."/>
            <person name="Young S.K."/>
            <person name="Zeng Q."/>
            <person name="Gargeya S."/>
            <person name="Alvarado L."/>
            <person name="Berlin A."/>
            <person name="Chapman S.B."/>
            <person name="Chen Z."/>
            <person name="Freedman E."/>
            <person name="Gellesch M."/>
            <person name="Goldberg J."/>
            <person name="Griggs A."/>
            <person name="Gujja S."/>
            <person name="Heilman E."/>
            <person name="Heiman D."/>
            <person name="Howarth C."/>
            <person name="Mehta T."/>
            <person name="Neiman D."/>
            <person name="Pearson M."/>
            <person name="Roberts A."/>
            <person name="Saif S."/>
            <person name="Shea T."/>
            <person name="Shenoy N."/>
            <person name="Sisk P."/>
            <person name="Stolte C."/>
            <person name="Sykes S."/>
            <person name="White J."/>
            <person name="Yandava C."/>
            <person name="Burger G."/>
            <person name="Gray M.W."/>
            <person name="Holland P.W.H."/>
            <person name="King N."/>
            <person name="Lang F.B.F."/>
            <person name="Roger A.J."/>
            <person name="Ruiz-Trillo I."/>
            <person name="Haas B."/>
            <person name="Nusbaum C."/>
            <person name="Birren B."/>
        </authorList>
    </citation>
    <scope>NUCLEOTIDE SEQUENCE [LARGE SCALE GENOMIC DNA]</scope>
    <source>
        <strain evidence="2 3">JP610</strain>
    </source>
</reference>
<dbReference type="AlphaFoldDB" id="A0A0L0F0L1"/>
<gene>
    <name evidence="2" type="ORF">SARC_17807</name>
</gene>
<keyword evidence="1" id="KW-0732">Signal</keyword>
<evidence type="ECO:0000313" key="3">
    <source>
        <dbReference type="Proteomes" id="UP000054560"/>
    </source>
</evidence>